<dbReference type="RefSeq" id="WP_259543227.1">
    <property type="nucleotide sequence ID" value="NZ_JANLCJ010000312.1"/>
</dbReference>
<comment type="caution">
    <text evidence="1">The sequence shown here is derived from an EMBL/GenBank/DDBJ whole genome shotgun (WGS) entry which is preliminary data.</text>
</comment>
<evidence type="ECO:0008006" key="3">
    <source>
        <dbReference type="Google" id="ProtNLM"/>
    </source>
</evidence>
<reference evidence="1" key="1">
    <citation type="submission" date="2022-08" db="EMBL/GenBank/DDBJ databases">
        <authorList>
            <person name="Deng Y."/>
            <person name="Han X.-F."/>
            <person name="Zhang Y.-Q."/>
        </authorList>
    </citation>
    <scope>NUCLEOTIDE SEQUENCE</scope>
    <source>
        <strain evidence="1">CPCC 203386</strain>
    </source>
</reference>
<gene>
    <name evidence="1" type="ORF">N1032_24895</name>
</gene>
<organism evidence="1 2">
    <name type="scientific">Herbiconiux daphne</name>
    <dbReference type="NCBI Taxonomy" id="2970914"/>
    <lineage>
        <taxon>Bacteria</taxon>
        <taxon>Bacillati</taxon>
        <taxon>Actinomycetota</taxon>
        <taxon>Actinomycetes</taxon>
        <taxon>Micrococcales</taxon>
        <taxon>Microbacteriaceae</taxon>
        <taxon>Herbiconiux</taxon>
    </lineage>
</organism>
<proteinExistence type="predicted"/>
<feature type="non-terminal residue" evidence="1">
    <location>
        <position position="1"/>
    </location>
</feature>
<sequence length="121" mass="14418">DDFASFDEMVLVEKFDKDQNGEIFTTPILEVFDDGRGIHIRYEYEDKMRQSNMSYATYDEVNKRWLTDPIKKKKQYKRFAEKFGCEFEEREDKLIGEVITVEVKLAFGKPYGDIKKLPKKK</sequence>
<evidence type="ECO:0000313" key="1">
    <source>
        <dbReference type="EMBL" id="MCS5736968.1"/>
    </source>
</evidence>
<protein>
    <recommendedName>
        <fullName evidence="3">EF-hand domain-containing protein</fullName>
    </recommendedName>
</protein>
<keyword evidence="2" id="KW-1185">Reference proteome</keyword>
<name>A0ABT2HAJ5_9MICO</name>
<evidence type="ECO:0000313" key="2">
    <source>
        <dbReference type="Proteomes" id="UP001165586"/>
    </source>
</evidence>
<accession>A0ABT2HAJ5</accession>
<dbReference type="EMBL" id="JANLCJ010000312">
    <property type="protein sequence ID" value="MCS5736968.1"/>
    <property type="molecule type" value="Genomic_DNA"/>
</dbReference>
<dbReference type="Proteomes" id="UP001165586">
    <property type="component" value="Unassembled WGS sequence"/>
</dbReference>